<reference evidence="1 2" key="1">
    <citation type="submission" date="2019-06" db="EMBL/GenBank/DDBJ databases">
        <title>Whole genome shotgun sequence of Streptomyces cacaoi subsp. cacaoi NBRC 12748.</title>
        <authorList>
            <person name="Hosoyama A."/>
            <person name="Uohara A."/>
            <person name="Ohji S."/>
            <person name="Ichikawa N."/>
        </authorList>
    </citation>
    <scope>NUCLEOTIDE SEQUENCE [LARGE SCALE GENOMIC DNA]</scope>
    <source>
        <strain evidence="1 2">NBRC 12748</strain>
    </source>
</reference>
<dbReference type="Proteomes" id="UP000319210">
    <property type="component" value="Unassembled WGS sequence"/>
</dbReference>
<dbReference type="PROSITE" id="PS51257">
    <property type="entry name" value="PROKAR_LIPOPROTEIN"/>
    <property type="match status" value="1"/>
</dbReference>
<comment type="caution">
    <text evidence="1">The sequence shown here is derived from an EMBL/GenBank/DDBJ whole genome shotgun (WGS) entry which is preliminary data.</text>
</comment>
<keyword evidence="2" id="KW-1185">Reference proteome</keyword>
<gene>
    <name evidence="1" type="ORF">SCA03_67670</name>
</gene>
<organism evidence="1 2">
    <name type="scientific">Streptomyces cacaoi</name>
    <dbReference type="NCBI Taxonomy" id="1898"/>
    <lineage>
        <taxon>Bacteria</taxon>
        <taxon>Bacillati</taxon>
        <taxon>Actinomycetota</taxon>
        <taxon>Actinomycetes</taxon>
        <taxon>Kitasatosporales</taxon>
        <taxon>Streptomycetaceae</taxon>
        <taxon>Streptomyces</taxon>
    </lineage>
</organism>
<name>A0A4Y3R965_STRCI</name>
<evidence type="ECO:0000313" key="2">
    <source>
        <dbReference type="Proteomes" id="UP000319210"/>
    </source>
</evidence>
<dbReference type="EMBL" id="BJMM01000091">
    <property type="protein sequence ID" value="GEB54216.1"/>
    <property type="molecule type" value="Genomic_DNA"/>
</dbReference>
<evidence type="ECO:0000313" key="1">
    <source>
        <dbReference type="EMBL" id="GEB54216.1"/>
    </source>
</evidence>
<evidence type="ECO:0008006" key="3">
    <source>
        <dbReference type="Google" id="ProtNLM"/>
    </source>
</evidence>
<sequence>MRAECCPARTAAVAVSVAVVVSLAGCGTEDDRVPFAGTREQSDADEQTKKVSSGILDLIPVQGKVSEPGPRSAECGGGKDPHKYFRMLHTWSMTPEAKDRPKLAEAMKGLKKSLPERGWEVESFARDSSRNRNLALVADHDKKKFSINVTHNAKDDPPHLVVSVISGCYRVPEGETVDFY</sequence>
<protein>
    <recommendedName>
        <fullName evidence="3">Lipoprotein</fullName>
    </recommendedName>
</protein>
<accession>A0A4Y3R965</accession>
<dbReference type="AlphaFoldDB" id="A0A4Y3R965"/>
<proteinExistence type="predicted"/>